<sequence length="83" mass="9620">MLKINTPPQAMEKSYFYEVTELGNTSIEKLHPKAIAHPTELLQVEIFLPTLLPKENHQLFKKRIYEAQEVVVITSIAMEIRPM</sequence>
<keyword evidence="2" id="KW-1185">Reference proteome</keyword>
<organism evidence="1 2">
    <name type="scientific">Sphingobacterium thermophilum</name>
    <dbReference type="NCBI Taxonomy" id="768534"/>
    <lineage>
        <taxon>Bacteria</taxon>
        <taxon>Pseudomonadati</taxon>
        <taxon>Bacteroidota</taxon>
        <taxon>Sphingobacteriia</taxon>
        <taxon>Sphingobacteriales</taxon>
        <taxon>Sphingobacteriaceae</taxon>
        <taxon>Sphingobacterium</taxon>
    </lineage>
</organism>
<gene>
    <name evidence="1" type="ORF">GCM10023173_19600</name>
</gene>
<proteinExistence type="predicted"/>
<accession>A0ABP8R4P8</accession>
<dbReference type="Proteomes" id="UP001500394">
    <property type="component" value="Unassembled WGS sequence"/>
</dbReference>
<evidence type="ECO:0000313" key="1">
    <source>
        <dbReference type="EMBL" id="GAA4518167.1"/>
    </source>
</evidence>
<reference evidence="2" key="1">
    <citation type="journal article" date="2019" name="Int. J. Syst. Evol. Microbiol.">
        <title>The Global Catalogue of Microorganisms (GCM) 10K type strain sequencing project: providing services to taxonomists for standard genome sequencing and annotation.</title>
        <authorList>
            <consortium name="The Broad Institute Genomics Platform"/>
            <consortium name="The Broad Institute Genome Sequencing Center for Infectious Disease"/>
            <person name="Wu L."/>
            <person name="Ma J."/>
        </authorList>
    </citation>
    <scope>NUCLEOTIDE SEQUENCE [LARGE SCALE GENOMIC DNA]</scope>
    <source>
        <strain evidence="2">JCM 17858</strain>
    </source>
</reference>
<dbReference type="EMBL" id="BAABGR010000029">
    <property type="protein sequence ID" value="GAA4518167.1"/>
    <property type="molecule type" value="Genomic_DNA"/>
</dbReference>
<name>A0ABP8R4P8_9SPHI</name>
<protein>
    <submittedName>
        <fullName evidence="1">Uncharacterized protein</fullName>
    </submittedName>
</protein>
<evidence type="ECO:0000313" key="2">
    <source>
        <dbReference type="Proteomes" id="UP001500394"/>
    </source>
</evidence>
<comment type="caution">
    <text evidence="1">The sequence shown here is derived from an EMBL/GenBank/DDBJ whole genome shotgun (WGS) entry which is preliminary data.</text>
</comment>